<dbReference type="PANTHER" id="PTHR11365">
    <property type="entry name" value="5-OXOPROLINASE RELATED"/>
    <property type="match status" value="1"/>
</dbReference>
<sequence length="341" mass="36759">MDDKQRIVVIPQATATIISDMIIIHINAGKKSKVSSTTVDPIQLSIFGHRFMGVAEQMGRALQRLGNLRPGDVILSNSPLCGGTHLPGLTVITPILDEAGEKIIFWTASQGHHVDIGGILPGSMPSNSKELWGKNAVIKAFKIIKNGEFQEKELIDLLMAPAQFPGCQGTRCLQDNILNIKAQAAANHRGSQLINSLIADFGLDTVQLYMERVQHAAELAVRDMLKMIYKTTDGEPLQAIDYMDDETAIQLKVTIDPTTGGATFDFEGTGPEAYGNWNAPIAICNSAIIFALRCMVSLDIPLNQGAIRPITVLIPPTPSCAPLNPPLSAPVTYSPRNASSV</sequence>
<keyword evidence="3" id="KW-1185">Reference proteome</keyword>
<evidence type="ECO:0000313" key="3">
    <source>
        <dbReference type="Proteomes" id="UP000566819"/>
    </source>
</evidence>
<name>A0A8H4QNA5_9HELO</name>
<gene>
    <name evidence="2" type="ORF">G7Y89_g15437</name>
</gene>
<dbReference type="OrthoDB" id="3643at2759"/>
<feature type="domain" description="Hydantoinase B/oxoprolinase" evidence="1">
    <location>
        <begin position="66"/>
        <end position="332"/>
    </location>
</feature>
<dbReference type="InterPro" id="IPR003692">
    <property type="entry name" value="Hydantoinase_B"/>
</dbReference>
<accession>A0A8H4QNA5</accession>
<dbReference type="Proteomes" id="UP000566819">
    <property type="component" value="Unassembled WGS sequence"/>
</dbReference>
<dbReference type="GO" id="GO:0006749">
    <property type="term" value="P:glutathione metabolic process"/>
    <property type="evidence" value="ECO:0007669"/>
    <property type="project" value="TreeGrafter"/>
</dbReference>
<organism evidence="2 3">
    <name type="scientific">Cudoniella acicularis</name>
    <dbReference type="NCBI Taxonomy" id="354080"/>
    <lineage>
        <taxon>Eukaryota</taxon>
        <taxon>Fungi</taxon>
        <taxon>Dikarya</taxon>
        <taxon>Ascomycota</taxon>
        <taxon>Pezizomycotina</taxon>
        <taxon>Leotiomycetes</taxon>
        <taxon>Helotiales</taxon>
        <taxon>Tricladiaceae</taxon>
        <taxon>Cudoniella</taxon>
    </lineage>
</organism>
<dbReference type="InterPro" id="IPR045079">
    <property type="entry name" value="Oxoprolinase-like"/>
</dbReference>
<reference evidence="2 3" key="1">
    <citation type="submission" date="2020-03" db="EMBL/GenBank/DDBJ databases">
        <title>Draft Genome Sequence of Cudoniella acicularis.</title>
        <authorList>
            <person name="Buettner E."/>
            <person name="Kellner H."/>
        </authorList>
    </citation>
    <scope>NUCLEOTIDE SEQUENCE [LARGE SCALE GENOMIC DNA]</scope>
    <source>
        <strain evidence="2 3">DSM 108380</strain>
    </source>
</reference>
<proteinExistence type="predicted"/>
<comment type="caution">
    <text evidence="2">The sequence shown here is derived from an EMBL/GenBank/DDBJ whole genome shotgun (WGS) entry which is preliminary data.</text>
</comment>
<evidence type="ECO:0000259" key="1">
    <source>
        <dbReference type="Pfam" id="PF02538"/>
    </source>
</evidence>
<dbReference type="GO" id="GO:0005829">
    <property type="term" value="C:cytosol"/>
    <property type="evidence" value="ECO:0007669"/>
    <property type="project" value="TreeGrafter"/>
</dbReference>
<dbReference type="AlphaFoldDB" id="A0A8H4QNA5"/>
<evidence type="ECO:0000313" key="2">
    <source>
        <dbReference type="EMBL" id="KAF4614300.1"/>
    </source>
</evidence>
<dbReference type="PANTHER" id="PTHR11365:SF2">
    <property type="entry name" value="5-OXOPROLINASE"/>
    <property type="match status" value="1"/>
</dbReference>
<dbReference type="GO" id="GO:0017168">
    <property type="term" value="F:5-oxoprolinase (ATP-hydrolyzing) activity"/>
    <property type="evidence" value="ECO:0007669"/>
    <property type="project" value="TreeGrafter"/>
</dbReference>
<dbReference type="EMBL" id="JAAMPI010002407">
    <property type="protein sequence ID" value="KAF4614300.1"/>
    <property type="molecule type" value="Genomic_DNA"/>
</dbReference>
<dbReference type="Pfam" id="PF02538">
    <property type="entry name" value="Hydantoinase_B"/>
    <property type="match status" value="1"/>
</dbReference>
<protein>
    <recommendedName>
        <fullName evidence="1">Hydantoinase B/oxoprolinase domain-containing protein</fullName>
    </recommendedName>
</protein>